<name>A0AAV2N907_9HYME</name>
<proteinExistence type="predicted"/>
<evidence type="ECO:0000256" key="1">
    <source>
        <dbReference type="SAM" id="MobiDB-lite"/>
    </source>
</evidence>
<sequence>MIPGTLVGARAPISRDNDKRMEPVREPGIENIAGFSAVLSGAAEVVYTPGRSRGIAIFTATRAAKYYFEPAIRTSAW</sequence>
<evidence type="ECO:0000313" key="2">
    <source>
        <dbReference type="EMBL" id="CAL1676181.1"/>
    </source>
</evidence>
<dbReference type="EMBL" id="OZ034834">
    <property type="protein sequence ID" value="CAL1676181.1"/>
    <property type="molecule type" value="Genomic_DNA"/>
</dbReference>
<organism evidence="2 3">
    <name type="scientific">Lasius platythorax</name>
    <dbReference type="NCBI Taxonomy" id="488582"/>
    <lineage>
        <taxon>Eukaryota</taxon>
        <taxon>Metazoa</taxon>
        <taxon>Ecdysozoa</taxon>
        <taxon>Arthropoda</taxon>
        <taxon>Hexapoda</taxon>
        <taxon>Insecta</taxon>
        <taxon>Pterygota</taxon>
        <taxon>Neoptera</taxon>
        <taxon>Endopterygota</taxon>
        <taxon>Hymenoptera</taxon>
        <taxon>Apocrita</taxon>
        <taxon>Aculeata</taxon>
        <taxon>Formicoidea</taxon>
        <taxon>Formicidae</taxon>
        <taxon>Formicinae</taxon>
        <taxon>Lasius</taxon>
        <taxon>Lasius</taxon>
    </lineage>
</organism>
<evidence type="ECO:0000313" key="3">
    <source>
        <dbReference type="Proteomes" id="UP001497644"/>
    </source>
</evidence>
<dbReference type="Proteomes" id="UP001497644">
    <property type="component" value="Chromosome 11"/>
</dbReference>
<accession>A0AAV2N907</accession>
<dbReference type="AlphaFoldDB" id="A0AAV2N907"/>
<reference evidence="2" key="1">
    <citation type="submission" date="2024-04" db="EMBL/GenBank/DDBJ databases">
        <authorList>
            <consortium name="Molecular Ecology Group"/>
        </authorList>
    </citation>
    <scope>NUCLEOTIDE SEQUENCE</scope>
</reference>
<protein>
    <submittedName>
        <fullName evidence="2">Uncharacterized protein</fullName>
    </submittedName>
</protein>
<feature type="region of interest" description="Disordered" evidence="1">
    <location>
        <begin position="1"/>
        <end position="21"/>
    </location>
</feature>
<keyword evidence="3" id="KW-1185">Reference proteome</keyword>
<gene>
    <name evidence="2" type="ORF">LPLAT_LOCUS2418</name>
</gene>